<evidence type="ECO:0000256" key="2">
    <source>
        <dbReference type="SAM" id="Phobius"/>
    </source>
</evidence>
<dbReference type="InterPro" id="IPR000742">
    <property type="entry name" value="EGF"/>
</dbReference>
<dbReference type="PROSITE" id="PS00022">
    <property type="entry name" value="EGF_1"/>
    <property type="match status" value="1"/>
</dbReference>
<gene>
    <name evidence="5" type="primary">LOC108675638</name>
</gene>
<feature type="domain" description="EGF-like" evidence="3">
    <location>
        <begin position="18"/>
        <end position="29"/>
    </location>
</feature>
<evidence type="ECO:0000256" key="1">
    <source>
        <dbReference type="SAM" id="MobiDB-lite"/>
    </source>
</evidence>
<feature type="transmembrane region" description="Helical" evidence="2">
    <location>
        <begin position="45"/>
        <end position="70"/>
    </location>
</feature>
<dbReference type="AlphaFoldDB" id="A0A8B7NZF9"/>
<dbReference type="GeneID" id="108675638"/>
<accession>A0A8B7NZF9</accession>
<proteinExistence type="predicted"/>
<evidence type="ECO:0000313" key="4">
    <source>
        <dbReference type="Proteomes" id="UP000694843"/>
    </source>
</evidence>
<organism evidence="4 5">
    <name type="scientific">Hyalella azteca</name>
    <name type="common">Amphipod</name>
    <dbReference type="NCBI Taxonomy" id="294128"/>
    <lineage>
        <taxon>Eukaryota</taxon>
        <taxon>Metazoa</taxon>
        <taxon>Ecdysozoa</taxon>
        <taxon>Arthropoda</taxon>
        <taxon>Crustacea</taxon>
        <taxon>Multicrustacea</taxon>
        <taxon>Malacostraca</taxon>
        <taxon>Eumalacostraca</taxon>
        <taxon>Peracarida</taxon>
        <taxon>Amphipoda</taxon>
        <taxon>Senticaudata</taxon>
        <taxon>Talitrida</taxon>
        <taxon>Talitroidea</taxon>
        <taxon>Hyalellidae</taxon>
        <taxon>Hyalella</taxon>
    </lineage>
</organism>
<reference evidence="5" key="1">
    <citation type="submission" date="2025-08" db="UniProtKB">
        <authorList>
            <consortium name="RefSeq"/>
        </authorList>
    </citation>
    <scope>IDENTIFICATION</scope>
    <source>
        <tissue evidence="5">Whole organism</tissue>
    </source>
</reference>
<keyword evidence="2" id="KW-0812">Transmembrane</keyword>
<feature type="region of interest" description="Disordered" evidence="1">
    <location>
        <begin position="196"/>
        <end position="217"/>
    </location>
</feature>
<dbReference type="KEGG" id="hazt:108675638"/>
<dbReference type="RefSeq" id="XP_018019158.2">
    <property type="nucleotide sequence ID" value="XM_018163669.2"/>
</dbReference>
<protein>
    <submittedName>
        <fullName evidence="5">Uncharacterized protein LOC108675638</fullName>
    </submittedName>
</protein>
<dbReference type="Proteomes" id="UP000694843">
    <property type="component" value="Unplaced"/>
</dbReference>
<name>A0A8B7NZF9_HYAAZ</name>
<sequence>SLCASVYSDNLPRSGYRCVCGPAHRGEHCEWGAAGALEVPYSLSILVASAVASAATLLLIIVSCLLCLVLKKKRRRKSARCCSESDARDRRANANKRRASPASTKDGLASLSELAELSPGSSSLIPSSSCHLRTKEELCSDEQTAQKETSVSIIGKCPPRMSVVGMDLVNLPLPTGGTTGMGDPDILLPPPPLQFNPSSTTFGFDGGGPNSRADYLQ</sequence>
<evidence type="ECO:0000313" key="5">
    <source>
        <dbReference type="RefSeq" id="XP_018019158.2"/>
    </source>
</evidence>
<evidence type="ECO:0000259" key="3">
    <source>
        <dbReference type="PROSITE" id="PS00022"/>
    </source>
</evidence>
<keyword evidence="2" id="KW-0472">Membrane</keyword>
<feature type="non-terminal residue" evidence="5">
    <location>
        <position position="1"/>
    </location>
</feature>
<keyword evidence="2" id="KW-1133">Transmembrane helix</keyword>
<keyword evidence="4" id="KW-1185">Reference proteome</keyword>